<comment type="caution">
    <text evidence="2">The sequence shown here is derived from an EMBL/GenBank/DDBJ whole genome shotgun (WGS) entry which is preliminary data.</text>
</comment>
<gene>
    <name evidence="2" type="ORF">B0T24DRAFT_35020</name>
</gene>
<evidence type="ECO:0000256" key="1">
    <source>
        <dbReference type="SAM" id="Phobius"/>
    </source>
</evidence>
<reference evidence="2" key="2">
    <citation type="submission" date="2023-06" db="EMBL/GenBank/DDBJ databases">
        <authorList>
            <consortium name="Lawrence Berkeley National Laboratory"/>
            <person name="Haridas S."/>
            <person name="Hensen N."/>
            <person name="Bonometti L."/>
            <person name="Westerberg I."/>
            <person name="Brannstrom I.O."/>
            <person name="Guillou S."/>
            <person name="Cros-Aarteil S."/>
            <person name="Calhoun S."/>
            <person name="Kuo A."/>
            <person name="Mondo S."/>
            <person name="Pangilinan J."/>
            <person name="Riley R."/>
            <person name="Labutti K."/>
            <person name="Andreopoulos B."/>
            <person name="Lipzen A."/>
            <person name="Chen C."/>
            <person name="Yanf M."/>
            <person name="Daum C."/>
            <person name="Ng V."/>
            <person name="Clum A."/>
            <person name="Steindorff A."/>
            <person name="Ohm R."/>
            <person name="Martin F."/>
            <person name="Silar P."/>
            <person name="Natvig D."/>
            <person name="Lalanne C."/>
            <person name="Gautier V."/>
            <person name="Ament-Velasquez S.L."/>
            <person name="Kruys A."/>
            <person name="Hutchinson M.I."/>
            <person name="Powell A.J."/>
            <person name="Barry K."/>
            <person name="Miller A.N."/>
            <person name="Grigoriev I.V."/>
            <person name="Debuchy R."/>
            <person name="Gladieux P."/>
            <person name="Thoren M.H."/>
            <person name="Johannesson H."/>
        </authorList>
    </citation>
    <scope>NUCLEOTIDE SEQUENCE</scope>
    <source>
        <strain evidence="2">CBS 958.72</strain>
    </source>
</reference>
<feature type="transmembrane region" description="Helical" evidence="1">
    <location>
        <begin position="27"/>
        <end position="47"/>
    </location>
</feature>
<evidence type="ECO:0000313" key="2">
    <source>
        <dbReference type="EMBL" id="KAK3383111.1"/>
    </source>
</evidence>
<keyword evidence="1" id="KW-1133">Transmembrane helix</keyword>
<dbReference type="EMBL" id="JAULSN010000001">
    <property type="protein sequence ID" value="KAK3383111.1"/>
    <property type="molecule type" value="Genomic_DNA"/>
</dbReference>
<proteinExistence type="predicted"/>
<keyword evidence="3" id="KW-1185">Reference proteome</keyword>
<dbReference type="Proteomes" id="UP001287356">
    <property type="component" value="Unassembled WGS sequence"/>
</dbReference>
<evidence type="ECO:0000313" key="3">
    <source>
        <dbReference type="Proteomes" id="UP001287356"/>
    </source>
</evidence>
<protein>
    <submittedName>
        <fullName evidence="2">Uncharacterized protein</fullName>
    </submittedName>
</protein>
<keyword evidence="1" id="KW-0812">Transmembrane</keyword>
<reference evidence="2" key="1">
    <citation type="journal article" date="2023" name="Mol. Phylogenet. Evol.">
        <title>Genome-scale phylogeny and comparative genomics of the fungal order Sordariales.</title>
        <authorList>
            <person name="Hensen N."/>
            <person name="Bonometti L."/>
            <person name="Westerberg I."/>
            <person name="Brannstrom I.O."/>
            <person name="Guillou S."/>
            <person name="Cros-Aarteil S."/>
            <person name="Calhoun S."/>
            <person name="Haridas S."/>
            <person name="Kuo A."/>
            <person name="Mondo S."/>
            <person name="Pangilinan J."/>
            <person name="Riley R."/>
            <person name="LaButti K."/>
            <person name="Andreopoulos B."/>
            <person name="Lipzen A."/>
            <person name="Chen C."/>
            <person name="Yan M."/>
            <person name="Daum C."/>
            <person name="Ng V."/>
            <person name="Clum A."/>
            <person name="Steindorff A."/>
            <person name="Ohm R.A."/>
            <person name="Martin F."/>
            <person name="Silar P."/>
            <person name="Natvig D.O."/>
            <person name="Lalanne C."/>
            <person name="Gautier V."/>
            <person name="Ament-Velasquez S.L."/>
            <person name="Kruys A."/>
            <person name="Hutchinson M.I."/>
            <person name="Powell A.J."/>
            <person name="Barry K."/>
            <person name="Miller A.N."/>
            <person name="Grigoriev I.V."/>
            <person name="Debuchy R."/>
            <person name="Gladieux P."/>
            <person name="Hiltunen Thoren M."/>
            <person name="Johannesson H."/>
        </authorList>
    </citation>
    <scope>NUCLEOTIDE SEQUENCE</scope>
    <source>
        <strain evidence="2">CBS 958.72</strain>
    </source>
</reference>
<feature type="transmembrane region" description="Helical" evidence="1">
    <location>
        <begin position="53"/>
        <end position="77"/>
    </location>
</feature>
<accession>A0AAE0NKD4</accession>
<sequence>MFQVLFVRWMEGCHPCIQHRGREFGRILGACAGLFLFFFSFFFFFFFSLRCWILWTISSSSLLSSFQSSIIAWVFFFRGGMHVADSRHDDHEYQVLRGWGGGQSFWGYRGRVQRGVMMLTLPDASWLVHTCQA</sequence>
<organism evidence="2 3">
    <name type="scientific">Lasiosphaeria ovina</name>
    <dbReference type="NCBI Taxonomy" id="92902"/>
    <lineage>
        <taxon>Eukaryota</taxon>
        <taxon>Fungi</taxon>
        <taxon>Dikarya</taxon>
        <taxon>Ascomycota</taxon>
        <taxon>Pezizomycotina</taxon>
        <taxon>Sordariomycetes</taxon>
        <taxon>Sordariomycetidae</taxon>
        <taxon>Sordariales</taxon>
        <taxon>Lasiosphaeriaceae</taxon>
        <taxon>Lasiosphaeria</taxon>
    </lineage>
</organism>
<name>A0AAE0NKD4_9PEZI</name>
<dbReference type="AlphaFoldDB" id="A0AAE0NKD4"/>
<keyword evidence="1" id="KW-0472">Membrane</keyword>